<protein>
    <submittedName>
        <fullName evidence="1">Uncharacterized protein</fullName>
    </submittedName>
</protein>
<dbReference type="EMBL" id="JAEUBG010005319">
    <property type="protein sequence ID" value="KAH3676131.1"/>
    <property type="molecule type" value="Genomic_DNA"/>
</dbReference>
<name>A0A9P8TF68_WICPI</name>
<dbReference type="AlphaFoldDB" id="A0A9P8TF68"/>
<reference evidence="1" key="2">
    <citation type="submission" date="2021-01" db="EMBL/GenBank/DDBJ databases">
        <authorList>
            <person name="Schikora-Tamarit M.A."/>
        </authorList>
    </citation>
    <scope>NUCLEOTIDE SEQUENCE</scope>
    <source>
        <strain evidence="1">CBS2887</strain>
    </source>
</reference>
<dbReference type="Proteomes" id="UP000774326">
    <property type="component" value="Unassembled WGS sequence"/>
</dbReference>
<gene>
    <name evidence="1" type="ORF">WICPIJ_009202</name>
</gene>
<proteinExistence type="predicted"/>
<evidence type="ECO:0000313" key="1">
    <source>
        <dbReference type="EMBL" id="KAH3676131.1"/>
    </source>
</evidence>
<accession>A0A9P8TF68</accession>
<reference evidence="1" key="1">
    <citation type="journal article" date="2021" name="Open Biol.">
        <title>Shared evolutionary footprints suggest mitochondrial oxidative damage underlies multiple complex I losses in fungi.</title>
        <authorList>
            <person name="Schikora-Tamarit M.A."/>
            <person name="Marcet-Houben M."/>
            <person name="Nosek J."/>
            <person name="Gabaldon T."/>
        </authorList>
    </citation>
    <scope>NUCLEOTIDE SEQUENCE</scope>
    <source>
        <strain evidence="1">CBS2887</strain>
    </source>
</reference>
<evidence type="ECO:0000313" key="2">
    <source>
        <dbReference type="Proteomes" id="UP000774326"/>
    </source>
</evidence>
<organism evidence="1 2">
    <name type="scientific">Wickerhamomyces pijperi</name>
    <name type="common">Yeast</name>
    <name type="synonym">Pichia pijperi</name>
    <dbReference type="NCBI Taxonomy" id="599730"/>
    <lineage>
        <taxon>Eukaryota</taxon>
        <taxon>Fungi</taxon>
        <taxon>Dikarya</taxon>
        <taxon>Ascomycota</taxon>
        <taxon>Saccharomycotina</taxon>
        <taxon>Saccharomycetes</taxon>
        <taxon>Phaffomycetales</taxon>
        <taxon>Wickerhamomycetaceae</taxon>
        <taxon>Wickerhamomyces</taxon>
    </lineage>
</organism>
<comment type="caution">
    <text evidence="1">The sequence shown here is derived from an EMBL/GenBank/DDBJ whole genome shotgun (WGS) entry which is preliminary data.</text>
</comment>
<keyword evidence="2" id="KW-1185">Reference proteome</keyword>
<sequence>MCQVREEIFQSLHDFPNLHVLNDFKSHREVQCHFQQIDSVEVVVDESVDPIVDLCVRVDHFRNIRGVGGERIEVLIDFINDDQVVVLLHKAFQSP</sequence>